<evidence type="ECO:0000256" key="6">
    <source>
        <dbReference type="ARBA" id="ARBA00023239"/>
    </source>
</evidence>
<evidence type="ECO:0000256" key="2">
    <source>
        <dbReference type="ARBA" id="ARBA00022692"/>
    </source>
</evidence>
<gene>
    <name evidence="9" type="ORF">JKA74_20070</name>
</gene>
<keyword evidence="10" id="KW-1185">Reference proteome</keyword>
<dbReference type="InterPro" id="IPR053934">
    <property type="entry name" value="HTTM_dom"/>
</dbReference>
<evidence type="ECO:0000256" key="3">
    <source>
        <dbReference type="ARBA" id="ARBA00022989"/>
    </source>
</evidence>
<dbReference type="Pfam" id="PF05090">
    <property type="entry name" value="HTTM"/>
    <property type="match status" value="1"/>
</dbReference>
<keyword evidence="2 7" id="KW-0812">Transmembrane</keyword>
<dbReference type="PANTHER" id="PTHR12639:SF7">
    <property type="entry name" value="HTTM DOMAIN-CONTAINING PROTEIN"/>
    <property type="match status" value="1"/>
</dbReference>
<dbReference type="InterPro" id="IPR053935">
    <property type="entry name" value="VKGC_lumenal_dom"/>
</dbReference>
<evidence type="ECO:0000259" key="8">
    <source>
        <dbReference type="SMART" id="SM00752"/>
    </source>
</evidence>
<evidence type="ECO:0000256" key="5">
    <source>
        <dbReference type="ARBA" id="ARBA00023157"/>
    </source>
</evidence>
<keyword evidence="5" id="KW-1015">Disulfide bond</keyword>
<dbReference type="EMBL" id="JAEQBW010000017">
    <property type="protein sequence ID" value="MBK6267350.1"/>
    <property type="molecule type" value="Genomic_DNA"/>
</dbReference>
<comment type="subcellular location">
    <subcellularLocation>
        <location evidence="1">Endomembrane system</location>
        <topology evidence="1">Multi-pass membrane protein</topology>
    </subcellularLocation>
</comment>
<comment type="caution">
    <text evidence="9">The sequence shown here is derived from an EMBL/GenBank/DDBJ whole genome shotgun (WGS) entry which is preliminary data.</text>
</comment>
<dbReference type="AlphaFoldDB" id="A0A934X2U8"/>
<feature type="transmembrane region" description="Helical" evidence="7">
    <location>
        <begin position="268"/>
        <end position="290"/>
    </location>
</feature>
<feature type="transmembrane region" description="Helical" evidence="7">
    <location>
        <begin position="96"/>
        <end position="117"/>
    </location>
</feature>
<dbReference type="GO" id="GO:0019842">
    <property type="term" value="F:vitamin binding"/>
    <property type="evidence" value="ECO:0007669"/>
    <property type="project" value="TreeGrafter"/>
</dbReference>
<dbReference type="PANTHER" id="PTHR12639">
    <property type="entry name" value="VITAMIN K-DEPENDENT GAMMA-CARBOXYLASE"/>
    <property type="match status" value="1"/>
</dbReference>
<dbReference type="SMART" id="SM00752">
    <property type="entry name" value="HTTM"/>
    <property type="match status" value="1"/>
</dbReference>
<feature type="transmembrane region" description="Helical" evidence="7">
    <location>
        <begin position="221"/>
        <end position="248"/>
    </location>
</feature>
<keyword evidence="6" id="KW-0456">Lyase</keyword>
<feature type="domain" description="HTTM-like" evidence="8">
    <location>
        <begin position="1"/>
        <end position="252"/>
    </location>
</feature>
<dbReference type="InterPro" id="IPR011020">
    <property type="entry name" value="HTTM-like"/>
</dbReference>
<evidence type="ECO:0000256" key="4">
    <source>
        <dbReference type="ARBA" id="ARBA00023136"/>
    </source>
</evidence>
<keyword evidence="3 7" id="KW-1133">Transmembrane helix</keyword>
<feature type="transmembrane region" description="Helical" evidence="7">
    <location>
        <begin position="52"/>
        <end position="69"/>
    </location>
</feature>
<reference evidence="9" key="1">
    <citation type="submission" date="2021-01" db="EMBL/GenBank/DDBJ databases">
        <title>Marivirga aurantiaca sp. nov., isolated from intertidal surface sediments.</title>
        <authorList>
            <person name="Zhang M."/>
        </authorList>
    </citation>
    <scope>NUCLEOTIDE SEQUENCE</scope>
    <source>
        <strain evidence="9">S37H4</strain>
    </source>
</reference>
<sequence>MVIFRTIFGFLITAEAWGAIMTGWVRRAFIDPVMTFPFIDFSWLHPLPGNGMYFYFFIMGCFGVMVMLGYKYRLAIGSYTLMWSLVYFMQKTNYNNHYYLLVLLCFLMCFVPANRAFSLDAKYKPELKSSTCPNWCRLLFILQIGIVYTYAGIAKLNIDWLTAESIRMLLLAKKNLWLVGDLLQERWAHYFIAYGGVMFDLFITPLLLWKSTRKWAFITSIFFHLFNSAVFQVGIFPFMGIAMCIFFFDPVTIRRIFFKSRIEKTNMLVYPVNRPLLAALMVWVLIQLVLPSRHWLYDSNVHWSEEGHRLSWRMMLRSKSGHVNFKVVNPANDSTEMVDKSKYLTFKQQRVIATRPDMCWQFVQVLKKDYAERGWSDAEIYANGKVRLNNGLRQPLYDPERNLAKVEWYRFRKSDWLLPMEEDK</sequence>
<evidence type="ECO:0000256" key="7">
    <source>
        <dbReference type="SAM" id="Phobius"/>
    </source>
</evidence>
<keyword evidence="4 7" id="KW-0472">Membrane</keyword>
<feature type="transmembrane region" description="Helical" evidence="7">
    <location>
        <begin position="138"/>
        <end position="158"/>
    </location>
</feature>
<evidence type="ECO:0000313" key="10">
    <source>
        <dbReference type="Proteomes" id="UP000611723"/>
    </source>
</evidence>
<dbReference type="GO" id="GO:0012505">
    <property type="term" value="C:endomembrane system"/>
    <property type="evidence" value="ECO:0007669"/>
    <property type="project" value="UniProtKB-SubCell"/>
</dbReference>
<name>A0A934X2U8_9BACT</name>
<proteinExistence type="predicted"/>
<dbReference type="Proteomes" id="UP000611723">
    <property type="component" value="Unassembled WGS sequence"/>
</dbReference>
<protein>
    <submittedName>
        <fullName evidence="9">HTTM domain-containing protein</fullName>
    </submittedName>
</protein>
<organism evidence="9 10">
    <name type="scientific">Marivirga aurantiaca</name>
    <dbReference type="NCBI Taxonomy" id="2802615"/>
    <lineage>
        <taxon>Bacteria</taxon>
        <taxon>Pseudomonadati</taxon>
        <taxon>Bacteroidota</taxon>
        <taxon>Cytophagia</taxon>
        <taxon>Cytophagales</taxon>
        <taxon>Marivirgaceae</taxon>
        <taxon>Marivirga</taxon>
    </lineage>
</organism>
<dbReference type="GO" id="GO:0008488">
    <property type="term" value="F:gamma-glutamyl carboxylase activity"/>
    <property type="evidence" value="ECO:0007669"/>
    <property type="project" value="InterPro"/>
</dbReference>
<evidence type="ECO:0000313" key="9">
    <source>
        <dbReference type="EMBL" id="MBK6267350.1"/>
    </source>
</evidence>
<accession>A0A934X2U8</accession>
<dbReference type="InterPro" id="IPR007782">
    <property type="entry name" value="VKG_COase"/>
</dbReference>
<feature type="transmembrane region" description="Helical" evidence="7">
    <location>
        <begin position="187"/>
        <end position="209"/>
    </location>
</feature>
<evidence type="ECO:0000256" key="1">
    <source>
        <dbReference type="ARBA" id="ARBA00004127"/>
    </source>
</evidence>
<dbReference type="Pfam" id="PF22777">
    <property type="entry name" value="VKGC_lumenal_dom"/>
    <property type="match status" value="1"/>
</dbReference>